<evidence type="ECO:0000256" key="4">
    <source>
        <dbReference type="ARBA" id="ARBA00023306"/>
    </source>
</evidence>
<gene>
    <name evidence="6" type="primary">minE</name>
    <name evidence="7" type="ORF">EDC35_109189</name>
</gene>
<evidence type="ECO:0000256" key="1">
    <source>
        <dbReference type="ARBA" id="ARBA00008168"/>
    </source>
</evidence>
<comment type="similarity">
    <text evidence="1 6">Belongs to the MinE family.</text>
</comment>
<accession>A0A4R3MSF3</accession>
<dbReference type="InterPro" id="IPR005527">
    <property type="entry name" value="MinE"/>
</dbReference>
<dbReference type="HAMAP" id="MF_00262">
    <property type="entry name" value="MinE"/>
    <property type="match status" value="1"/>
</dbReference>
<sequence length="89" mass="10163">MGLLDYFRSTQQKGTANVAKERLQILVAHDRAARGCPSYLPKLQQEILEVIRKYVDVDLSAVSVNYEQEESHEVLELNIILPDTGKHRI</sequence>
<dbReference type="Proteomes" id="UP000295717">
    <property type="component" value="Unassembled WGS sequence"/>
</dbReference>
<comment type="caution">
    <text evidence="7">The sequence shown here is derived from an EMBL/GenBank/DDBJ whole genome shotgun (WGS) entry which is preliminary data.</text>
</comment>
<dbReference type="SUPFAM" id="SSF55229">
    <property type="entry name" value="Cell division protein MinE topological specificity domain"/>
    <property type="match status" value="1"/>
</dbReference>
<evidence type="ECO:0000256" key="5">
    <source>
        <dbReference type="ARBA" id="ARBA00025265"/>
    </source>
</evidence>
<protein>
    <recommendedName>
        <fullName evidence="2 6">Cell division topological specificity factor</fullName>
    </recommendedName>
</protein>
<dbReference type="OrthoDB" id="9802655at2"/>
<dbReference type="InterPro" id="IPR036707">
    <property type="entry name" value="MinE_sf"/>
</dbReference>
<comment type="function">
    <text evidence="5 6">Prevents the cell division inhibition by proteins MinC and MinD at internal division sites while permitting inhibition at polar sites. This ensures cell division at the proper site by restricting the formation of a division septum at the midpoint of the long axis of the cell.</text>
</comment>
<evidence type="ECO:0000313" key="8">
    <source>
        <dbReference type="Proteomes" id="UP000295717"/>
    </source>
</evidence>
<dbReference type="NCBIfam" id="NF001422">
    <property type="entry name" value="PRK00296.1"/>
    <property type="match status" value="1"/>
</dbReference>
<reference evidence="7 8" key="1">
    <citation type="submission" date="2019-03" db="EMBL/GenBank/DDBJ databases">
        <title>Genomic Encyclopedia of Type Strains, Phase IV (KMG-IV): sequencing the most valuable type-strain genomes for metagenomic binning, comparative biology and taxonomic classification.</title>
        <authorList>
            <person name="Goeker M."/>
        </authorList>
    </citation>
    <scope>NUCLEOTIDE SEQUENCE [LARGE SCALE GENOMIC DNA]</scope>
    <source>
        <strain evidence="7 8">DSM 13587</strain>
    </source>
</reference>
<keyword evidence="4 6" id="KW-0131">Cell cycle</keyword>
<keyword evidence="8" id="KW-1185">Reference proteome</keyword>
<dbReference type="NCBIfam" id="TIGR01215">
    <property type="entry name" value="minE"/>
    <property type="match status" value="1"/>
</dbReference>
<keyword evidence="3 6" id="KW-0132">Cell division</keyword>
<dbReference type="FunFam" id="3.30.1070.10:FF:000001">
    <property type="entry name" value="Cell division topological specificity factor"/>
    <property type="match status" value="1"/>
</dbReference>
<organism evidence="7 8">
    <name type="scientific">Thiobaca trueperi</name>
    <dbReference type="NCBI Taxonomy" id="127458"/>
    <lineage>
        <taxon>Bacteria</taxon>
        <taxon>Pseudomonadati</taxon>
        <taxon>Pseudomonadota</taxon>
        <taxon>Gammaproteobacteria</taxon>
        <taxon>Chromatiales</taxon>
        <taxon>Chromatiaceae</taxon>
        <taxon>Thiobaca</taxon>
    </lineage>
</organism>
<evidence type="ECO:0000256" key="3">
    <source>
        <dbReference type="ARBA" id="ARBA00022618"/>
    </source>
</evidence>
<evidence type="ECO:0000256" key="2">
    <source>
        <dbReference type="ARBA" id="ARBA00020112"/>
    </source>
</evidence>
<dbReference type="RefSeq" id="WP_132978285.1">
    <property type="nucleotide sequence ID" value="NZ_SMAO01000009.1"/>
</dbReference>
<dbReference type="GO" id="GO:0042802">
    <property type="term" value="F:identical protein binding"/>
    <property type="evidence" value="ECO:0007669"/>
    <property type="project" value="UniProtKB-ARBA"/>
</dbReference>
<name>A0A4R3MSF3_9GAMM</name>
<dbReference type="EMBL" id="SMAO01000009">
    <property type="protein sequence ID" value="TCT19308.1"/>
    <property type="molecule type" value="Genomic_DNA"/>
</dbReference>
<dbReference type="AlphaFoldDB" id="A0A4R3MSF3"/>
<proteinExistence type="inferred from homology"/>
<evidence type="ECO:0000256" key="6">
    <source>
        <dbReference type="HAMAP-Rule" id="MF_00262"/>
    </source>
</evidence>
<evidence type="ECO:0000313" key="7">
    <source>
        <dbReference type="EMBL" id="TCT19308.1"/>
    </source>
</evidence>
<dbReference type="GO" id="GO:0032955">
    <property type="term" value="P:regulation of division septum assembly"/>
    <property type="evidence" value="ECO:0007669"/>
    <property type="project" value="InterPro"/>
</dbReference>
<dbReference type="Gene3D" id="3.30.1070.10">
    <property type="entry name" value="Cell division topological specificity factor MinE"/>
    <property type="match status" value="1"/>
</dbReference>
<dbReference type="GO" id="GO:0051301">
    <property type="term" value="P:cell division"/>
    <property type="evidence" value="ECO:0007669"/>
    <property type="project" value="UniProtKB-KW"/>
</dbReference>
<dbReference type="Pfam" id="PF03776">
    <property type="entry name" value="MinE"/>
    <property type="match status" value="1"/>
</dbReference>